<comment type="caution">
    <text evidence="1">The sequence shown here is derived from an EMBL/GenBank/DDBJ whole genome shotgun (WGS) entry which is preliminary data.</text>
</comment>
<sequence>MITARFRAESGRLAKPNPVGSLNGVPAVREAISDCFHLPGTCRTGVVDDAVIDPLRNRLRRAEPLHQRPAQIEKGLRETLRPFSIC</sequence>
<evidence type="ECO:0000313" key="2">
    <source>
        <dbReference type="Proteomes" id="UP001143474"/>
    </source>
</evidence>
<gene>
    <name evidence="1" type="ORF">GCM10017600_68490</name>
</gene>
<accession>A0A9W6MGY8</accession>
<reference evidence="1" key="2">
    <citation type="submission" date="2023-01" db="EMBL/GenBank/DDBJ databases">
        <authorList>
            <person name="Sun Q."/>
            <person name="Evtushenko L."/>
        </authorList>
    </citation>
    <scope>NUCLEOTIDE SEQUENCE</scope>
    <source>
        <strain evidence="1">VKM Ac-2007</strain>
    </source>
</reference>
<name>A0A9W6MGY8_9ACTN</name>
<keyword evidence="2" id="KW-1185">Reference proteome</keyword>
<protein>
    <submittedName>
        <fullName evidence="1">Uncharacterized protein</fullName>
    </submittedName>
</protein>
<dbReference type="AlphaFoldDB" id="A0A9W6MGY8"/>
<dbReference type="EMBL" id="BSEV01000022">
    <property type="protein sequence ID" value="GLK13438.1"/>
    <property type="molecule type" value="Genomic_DNA"/>
</dbReference>
<reference evidence="1" key="1">
    <citation type="journal article" date="2014" name="Int. J. Syst. Evol. Microbiol.">
        <title>Complete genome sequence of Corynebacterium casei LMG S-19264T (=DSM 44701T), isolated from a smear-ripened cheese.</title>
        <authorList>
            <consortium name="US DOE Joint Genome Institute (JGI-PGF)"/>
            <person name="Walter F."/>
            <person name="Albersmeier A."/>
            <person name="Kalinowski J."/>
            <person name="Ruckert C."/>
        </authorList>
    </citation>
    <scope>NUCLEOTIDE SEQUENCE</scope>
    <source>
        <strain evidence="1">VKM Ac-2007</strain>
    </source>
</reference>
<proteinExistence type="predicted"/>
<evidence type="ECO:0000313" key="1">
    <source>
        <dbReference type="EMBL" id="GLK13438.1"/>
    </source>
</evidence>
<organism evidence="1 2">
    <name type="scientific">Streptosporangium carneum</name>
    <dbReference type="NCBI Taxonomy" id="47481"/>
    <lineage>
        <taxon>Bacteria</taxon>
        <taxon>Bacillati</taxon>
        <taxon>Actinomycetota</taxon>
        <taxon>Actinomycetes</taxon>
        <taxon>Streptosporangiales</taxon>
        <taxon>Streptosporangiaceae</taxon>
        <taxon>Streptosporangium</taxon>
    </lineage>
</organism>
<dbReference type="Proteomes" id="UP001143474">
    <property type="component" value="Unassembled WGS sequence"/>
</dbReference>